<evidence type="ECO:0008006" key="4">
    <source>
        <dbReference type="Google" id="ProtNLM"/>
    </source>
</evidence>
<proteinExistence type="predicted"/>
<comment type="caution">
    <text evidence="2">The sequence shown here is derived from an EMBL/GenBank/DDBJ whole genome shotgun (WGS) entry which is preliminary data.</text>
</comment>
<dbReference type="Proteomes" id="UP000230340">
    <property type="component" value="Unassembled WGS sequence"/>
</dbReference>
<evidence type="ECO:0000256" key="1">
    <source>
        <dbReference type="SAM" id="Phobius"/>
    </source>
</evidence>
<evidence type="ECO:0000313" key="3">
    <source>
        <dbReference type="Proteomes" id="UP000230340"/>
    </source>
</evidence>
<dbReference type="AlphaFoldDB" id="A0A2H0XE09"/>
<accession>A0A2H0XE09</accession>
<keyword evidence="1" id="KW-0472">Membrane</keyword>
<sequence>MEIIIKKGDTLYKLIDQIRNSPEGDVTIKGQDESKILSPQTNRSFLAEVATGYGKNLQIETETQRKSDGDPRRNPQDIKAYNIKPAQQDEEASSIKSALKIVGIFVIFCAALVAIAAFWYFVPSGQVNIILNSETLVKNIEITVDPKAVGADPTKKTIPGVELAITKSERKTTPATGKTTTGEKAKGKVTILNKTDNDKTFDSRTIFILDDNSNLKYLLTEDIKVSKRTVTSSSTTTETVTYGSAEGEIMADKIGKDYNLDIGKSFEIEDQEKTKFTASNDKEKIKGGSSEEVKAVAKEDIDKISSEMEGAIKTSLENELKGKLVGDQEIPSGGFTYAIIEQTYDKKIGDPAEVLVLDETAKAEAIVYSKNHLKEILAPIIKDTIPDRYSLFETDSELEISDAIAQKTVVSETGSKTMPLQVKVKSYIIPKIDADKIRNSLLGQSLPDADSYLLGISGISSFDLSVTPQFPGPFNSMPHVASHLKINLSHN</sequence>
<protein>
    <recommendedName>
        <fullName evidence="4">Baseplate protein J-like domain-containing protein</fullName>
    </recommendedName>
</protein>
<reference evidence="3" key="1">
    <citation type="submission" date="2017-09" db="EMBL/GenBank/DDBJ databases">
        <title>Depth-based differentiation of microbial function through sediment-hosted aquifers and enrichment of novel symbionts in the deep terrestrial subsurface.</title>
        <authorList>
            <person name="Probst A.J."/>
            <person name="Ladd B."/>
            <person name="Jarett J.K."/>
            <person name="Geller-Mcgrath D.E."/>
            <person name="Sieber C.M.K."/>
            <person name="Emerson J.B."/>
            <person name="Anantharaman K."/>
            <person name="Thomas B.C."/>
            <person name="Malmstrom R."/>
            <person name="Stieglmeier M."/>
            <person name="Klingl A."/>
            <person name="Woyke T."/>
            <person name="Ryan C.M."/>
            <person name="Banfield J.F."/>
        </authorList>
    </citation>
    <scope>NUCLEOTIDE SEQUENCE [LARGE SCALE GENOMIC DNA]</scope>
</reference>
<name>A0A2H0XE09_UNCKA</name>
<organism evidence="2 3">
    <name type="scientific">candidate division WWE3 bacterium CG08_land_8_20_14_0_20_40_13</name>
    <dbReference type="NCBI Taxonomy" id="1975084"/>
    <lineage>
        <taxon>Bacteria</taxon>
        <taxon>Katanobacteria</taxon>
    </lineage>
</organism>
<keyword evidence="1" id="KW-0812">Transmembrane</keyword>
<keyword evidence="1" id="KW-1133">Transmembrane helix</keyword>
<gene>
    <name evidence="2" type="ORF">COT49_01970</name>
</gene>
<evidence type="ECO:0000313" key="2">
    <source>
        <dbReference type="EMBL" id="PIS23091.1"/>
    </source>
</evidence>
<dbReference type="EMBL" id="PEYT01000015">
    <property type="protein sequence ID" value="PIS23091.1"/>
    <property type="molecule type" value="Genomic_DNA"/>
</dbReference>
<feature type="transmembrane region" description="Helical" evidence="1">
    <location>
        <begin position="101"/>
        <end position="122"/>
    </location>
</feature>